<dbReference type="Gene3D" id="3.40.50.720">
    <property type="entry name" value="NAD(P)-binding Rossmann-like Domain"/>
    <property type="match status" value="1"/>
</dbReference>
<gene>
    <name evidence="3" type="ORF">A3A40_00580</name>
</gene>
<dbReference type="Pfam" id="PF22725">
    <property type="entry name" value="GFO_IDH_MocA_C3"/>
    <property type="match status" value="1"/>
</dbReference>
<comment type="caution">
    <text evidence="3">The sequence shown here is derived from an EMBL/GenBank/DDBJ whole genome shotgun (WGS) entry which is preliminary data.</text>
</comment>
<sequence length="335" mass="37404">MKKNRYTGIVIGCGAIGARWDTWEGRTAPRSHAGALARGKRTELVALVDSDRTRLKEAGIMFPRTRLYLSAEEAIKKEKPDIVVIATPPKTHISLIQLAVRSGVKMIICEKPLAPSAREATSLRKVFARPHSPVFVLNYQRRFWPLFKRVRADIANKNIGRIQQVACYYSNGLYNNAGHTIDAILFLLNERITKVSGVENTFNPAHPDGDINIDGILETKSGIRIALQSFDQRAYAIHHMQFFGTKGAIKLLDHGFSAEWSTIKGDAVIPVFTVRHRAHNKVSFMQGALNEAIRCYEKKTRPVSGLTNGMEVIAVLDALRRSAAKLGKEMLVRYS</sequence>
<dbReference type="Proteomes" id="UP000178427">
    <property type="component" value="Unassembled WGS sequence"/>
</dbReference>
<dbReference type="SUPFAM" id="SSF55347">
    <property type="entry name" value="Glyceraldehyde-3-phosphate dehydrogenase-like, C-terminal domain"/>
    <property type="match status" value="1"/>
</dbReference>
<dbReference type="SUPFAM" id="SSF51735">
    <property type="entry name" value="NAD(P)-binding Rossmann-fold domains"/>
    <property type="match status" value="1"/>
</dbReference>
<dbReference type="InterPro" id="IPR055170">
    <property type="entry name" value="GFO_IDH_MocA-like_dom"/>
</dbReference>
<dbReference type="EMBL" id="MFMA01000016">
    <property type="protein sequence ID" value="OGG73995.1"/>
    <property type="molecule type" value="Genomic_DNA"/>
</dbReference>
<evidence type="ECO:0000313" key="4">
    <source>
        <dbReference type="Proteomes" id="UP000178427"/>
    </source>
</evidence>
<evidence type="ECO:0000259" key="2">
    <source>
        <dbReference type="Pfam" id="PF22725"/>
    </source>
</evidence>
<proteinExistence type="predicted"/>
<dbReference type="PANTHER" id="PTHR43249:SF1">
    <property type="entry name" value="D-GLUCOSIDE 3-DEHYDROGENASE"/>
    <property type="match status" value="1"/>
</dbReference>
<accession>A0A1F6EK34</accession>
<name>A0A1F6EK34_9BACT</name>
<organism evidence="3 4">
    <name type="scientific">Candidatus Kaiserbacteria bacterium RIFCSPLOWO2_01_FULL_54_20</name>
    <dbReference type="NCBI Taxonomy" id="1798513"/>
    <lineage>
        <taxon>Bacteria</taxon>
        <taxon>Candidatus Kaiseribacteriota</taxon>
    </lineage>
</organism>
<feature type="domain" description="Gfo/Idh/MocA-like oxidoreductase N-terminal" evidence="1">
    <location>
        <begin position="30"/>
        <end position="136"/>
    </location>
</feature>
<dbReference type="STRING" id="1798513.A3A40_00580"/>
<dbReference type="AlphaFoldDB" id="A0A1F6EK34"/>
<dbReference type="GO" id="GO:0000166">
    <property type="term" value="F:nucleotide binding"/>
    <property type="evidence" value="ECO:0007669"/>
    <property type="project" value="InterPro"/>
</dbReference>
<dbReference type="InterPro" id="IPR036291">
    <property type="entry name" value="NAD(P)-bd_dom_sf"/>
</dbReference>
<evidence type="ECO:0000259" key="1">
    <source>
        <dbReference type="Pfam" id="PF01408"/>
    </source>
</evidence>
<dbReference type="Pfam" id="PF01408">
    <property type="entry name" value="GFO_IDH_MocA"/>
    <property type="match status" value="1"/>
</dbReference>
<dbReference type="InterPro" id="IPR052515">
    <property type="entry name" value="Gfo/Idh/MocA_Oxidoreductase"/>
</dbReference>
<evidence type="ECO:0000313" key="3">
    <source>
        <dbReference type="EMBL" id="OGG73995.1"/>
    </source>
</evidence>
<dbReference type="PANTHER" id="PTHR43249">
    <property type="entry name" value="UDP-N-ACETYL-2-AMINO-2-DEOXY-D-GLUCURONATE OXIDASE"/>
    <property type="match status" value="1"/>
</dbReference>
<protein>
    <submittedName>
        <fullName evidence="3">Uncharacterized protein</fullName>
    </submittedName>
</protein>
<dbReference type="Gene3D" id="3.30.360.10">
    <property type="entry name" value="Dihydrodipicolinate Reductase, domain 2"/>
    <property type="match status" value="1"/>
</dbReference>
<feature type="domain" description="GFO/IDH/MocA-like oxidoreductase" evidence="2">
    <location>
        <begin position="173"/>
        <end position="249"/>
    </location>
</feature>
<reference evidence="3 4" key="1">
    <citation type="journal article" date="2016" name="Nat. Commun.">
        <title>Thousands of microbial genomes shed light on interconnected biogeochemical processes in an aquifer system.</title>
        <authorList>
            <person name="Anantharaman K."/>
            <person name="Brown C.T."/>
            <person name="Hug L.A."/>
            <person name="Sharon I."/>
            <person name="Castelle C.J."/>
            <person name="Probst A.J."/>
            <person name="Thomas B.C."/>
            <person name="Singh A."/>
            <person name="Wilkins M.J."/>
            <person name="Karaoz U."/>
            <person name="Brodie E.L."/>
            <person name="Williams K.H."/>
            <person name="Hubbard S.S."/>
            <person name="Banfield J.F."/>
        </authorList>
    </citation>
    <scope>NUCLEOTIDE SEQUENCE [LARGE SCALE GENOMIC DNA]</scope>
</reference>
<dbReference type="InterPro" id="IPR000683">
    <property type="entry name" value="Gfo/Idh/MocA-like_OxRdtase_N"/>
</dbReference>